<organism evidence="1">
    <name type="scientific">Fusarium oxysporum f. sp. vasinfectum 25433</name>
    <dbReference type="NCBI Taxonomy" id="1089449"/>
    <lineage>
        <taxon>Eukaryota</taxon>
        <taxon>Fungi</taxon>
        <taxon>Dikarya</taxon>
        <taxon>Ascomycota</taxon>
        <taxon>Pezizomycotina</taxon>
        <taxon>Sordariomycetes</taxon>
        <taxon>Hypocreomycetidae</taxon>
        <taxon>Hypocreales</taxon>
        <taxon>Nectriaceae</taxon>
        <taxon>Fusarium</taxon>
        <taxon>Fusarium oxysporum species complex</taxon>
    </lineage>
</organism>
<protein>
    <submittedName>
        <fullName evidence="1">Uncharacterized protein</fullName>
    </submittedName>
</protein>
<dbReference type="OrthoDB" id="5104293at2759"/>
<dbReference type="AlphaFoldDB" id="X0KMX5"/>
<proteinExistence type="predicted"/>
<accession>X0KMX5</accession>
<dbReference type="Proteomes" id="UP000030701">
    <property type="component" value="Unassembled WGS sequence"/>
</dbReference>
<dbReference type="HOGENOM" id="CLU_2145973_0_0_1"/>
<dbReference type="EMBL" id="JH658040">
    <property type="protein sequence ID" value="EXM14898.1"/>
    <property type="molecule type" value="Genomic_DNA"/>
</dbReference>
<reference evidence="1" key="1">
    <citation type="submission" date="2011-11" db="EMBL/GenBank/DDBJ databases">
        <title>The Genome Sequence of Fusarium oxysporum Cotton.</title>
        <authorList>
            <consortium name="The Broad Institute Genome Sequencing Platform"/>
            <person name="Ma L.-J."/>
            <person name="Gale L.R."/>
            <person name="Schwartz D.C."/>
            <person name="Zhou S."/>
            <person name="Corby-Kistler H."/>
            <person name="Young S.K."/>
            <person name="Zeng Q."/>
            <person name="Gargeya S."/>
            <person name="Fitzgerald M."/>
            <person name="Haas B."/>
            <person name="Abouelleil A."/>
            <person name="Alvarado L."/>
            <person name="Arachchi H.M."/>
            <person name="Berlin A."/>
            <person name="Brown A."/>
            <person name="Chapman S.B."/>
            <person name="Chen Z."/>
            <person name="Dunbar C."/>
            <person name="Freedman E."/>
            <person name="Gearin G."/>
            <person name="Goldberg J."/>
            <person name="Griggs A."/>
            <person name="Gujja S."/>
            <person name="Heiman D."/>
            <person name="Howarth C."/>
            <person name="Larson L."/>
            <person name="Lui A."/>
            <person name="MacDonald P.J.P."/>
            <person name="Montmayeur A."/>
            <person name="Murphy C."/>
            <person name="Neiman D."/>
            <person name="Pearson M."/>
            <person name="Priest M."/>
            <person name="Roberts A."/>
            <person name="Saif S."/>
            <person name="Shea T."/>
            <person name="Shenoy N."/>
            <person name="Sisk P."/>
            <person name="Stolte C."/>
            <person name="Sykes S."/>
            <person name="Wortman J."/>
            <person name="Nusbaum C."/>
            <person name="Birren B."/>
        </authorList>
    </citation>
    <scope>NUCLEOTIDE SEQUENCE [LARGE SCALE GENOMIC DNA]</scope>
    <source>
        <strain evidence="1">25433</strain>
    </source>
</reference>
<reference evidence="1" key="2">
    <citation type="submission" date="2012-05" db="EMBL/GenBank/DDBJ databases">
        <title>The Genome Annotation of Fusarium oxysporum Cotton.</title>
        <authorList>
            <consortium name="The Broad Institute Genomics Platform"/>
            <person name="Ma L.-J."/>
            <person name="Corby-Kistler H."/>
            <person name="Broz K."/>
            <person name="Gale L.R."/>
            <person name="Jonkers W."/>
            <person name="O'Donnell K."/>
            <person name="Ploetz R."/>
            <person name="Steinberg C."/>
            <person name="Schwartz D.C."/>
            <person name="VanEtten H."/>
            <person name="Zhou S."/>
            <person name="Young S.K."/>
            <person name="Zeng Q."/>
            <person name="Gargeya S."/>
            <person name="Fitzgerald M."/>
            <person name="Abouelleil A."/>
            <person name="Alvarado L."/>
            <person name="Chapman S.B."/>
            <person name="Gainer-Dewar J."/>
            <person name="Goldberg J."/>
            <person name="Griggs A."/>
            <person name="Gujja S."/>
            <person name="Hansen M."/>
            <person name="Howarth C."/>
            <person name="Imamovic A."/>
            <person name="Ireland A."/>
            <person name="Larimer J."/>
            <person name="McCowan C."/>
            <person name="Murphy C."/>
            <person name="Pearson M."/>
            <person name="Poon T.W."/>
            <person name="Priest M."/>
            <person name="Roberts A."/>
            <person name="Saif S."/>
            <person name="Shea T."/>
            <person name="Sykes S."/>
            <person name="Wortman J."/>
            <person name="Nusbaum C."/>
            <person name="Birren B."/>
        </authorList>
    </citation>
    <scope>NUCLEOTIDE SEQUENCE</scope>
    <source>
        <strain evidence="1">25433</strain>
    </source>
</reference>
<sequence length="112" mass="13220">MEYEVDPNDPDKSDGAQLRFIHIAFDRLVNHAKAVVTPDVLSWNALFEVNRKELMKERTKPFYFRFKLETQRRYALVVKQLLAYIVQCISFDDKADRPQATERLQCHDGTCR</sequence>
<evidence type="ECO:0000313" key="1">
    <source>
        <dbReference type="EMBL" id="EXM14898.1"/>
    </source>
</evidence>
<gene>
    <name evidence="1" type="ORF">FOTG_16732</name>
</gene>
<name>X0KMX5_FUSOX</name>